<keyword evidence="3" id="KW-1185">Reference proteome</keyword>
<feature type="signal peptide" evidence="1">
    <location>
        <begin position="1"/>
        <end position="22"/>
    </location>
</feature>
<sequence length="193" mass="20136">MKTIRVVAAALLCSIFASPVLAQAIVDAAPSNLYAVAAGDVATPALAQLNDAADSANAQQKVDLYKQLMEVNGQSRNIRNVVGSTKAATRLIVIERSGQPSLSAEDSARYDSIAGSILGQTEAELIQAIAVSQSASFSAGEIQQLIAANSSVAAAKYNSAKFVQSEANSQQVQAFMVEAVVKIIKTFRESMAS</sequence>
<feature type="chain" id="PRO_5003316498" evidence="1">
    <location>
        <begin position="23"/>
        <end position="193"/>
    </location>
</feature>
<dbReference type="OrthoDB" id="7171801at2"/>
<dbReference type="HOGENOM" id="CLU_1406225_0_0_5"/>
<name>F4QGU2_9CAUL</name>
<evidence type="ECO:0000256" key="1">
    <source>
        <dbReference type="SAM" id="SignalP"/>
    </source>
</evidence>
<keyword evidence="1" id="KW-0732">Signal</keyword>
<proteinExistence type="predicted"/>
<dbReference type="EMBL" id="GL883077">
    <property type="protein sequence ID" value="EGF92544.1"/>
    <property type="molecule type" value="Genomic_DNA"/>
</dbReference>
<gene>
    <name evidence="2" type="ORF">ABI_09810</name>
</gene>
<dbReference type="STRING" id="715226.ABI_09810"/>
<dbReference type="RefSeq" id="WP_006271722.1">
    <property type="nucleotide sequence ID" value="NZ_GL883077.1"/>
</dbReference>
<evidence type="ECO:0000313" key="2">
    <source>
        <dbReference type="EMBL" id="EGF92544.1"/>
    </source>
</evidence>
<reference evidence="3" key="1">
    <citation type="submission" date="2011-03" db="EMBL/GenBank/DDBJ databases">
        <title>Draft genome sequence of Brevundimonas diminuta.</title>
        <authorList>
            <person name="Brown P.J.B."/>
            <person name="Buechlein A."/>
            <person name="Hemmerich C."/>
            <person name="Brun Y.V."/>
        </authorList>
    </citation>
    <scope>NUCLEOTIDE SEQUENCE [LARGE SCALE GENOMIC DNA]</scope>
    <source>
        <strain evidence="3">C19</strain>
    </source>
</reference>
<organism evidence="2 3">
    <name type="scientific">Asticcacaulis biprosthecium C19</name>
    <dbReference type="NCBI Taxonomy" id="715226"/>
    <lineage>
        <taxon>Bacteria</taxon>
        <taxon>Pseudomonadati</taxon>
        <taxon>Pseudomonadota</taxon>
        <taxon>Alphaproteobacteria</taxon>
        <taxon>Caulobacterales</taxon>
        <taxon>Caulobacteraceae</taxon>
        <taxon>Asticcacaulis</taxon>
    </lineage>
</organism>
<accession>F4QGU2</accession>
<protein>
    <submittedName>
        <fullName evidence="2">Uncharacterized protein</fullName>
    </submittedName>
</protein>
<dbReference type="AlphaFoldDB" id="F4QGU2"/>
<dbReference type="Proteomes" id="UP000006512">
    <property type="component" value="Unassembled WGS sequence"/>
</dbReference>
<evidence type="ECO:0000313" key="3">
    <source>
        <dbReference type="Proteomes" id="UP000006512"/>
    </source>
</evidence>